<comment type="caution">
    <text evidence="1">The sequence shown here is derived from an EMBL/GenBank/DDBJ whole genome shotgun (WGS) entry which is preliminary data.</text>
</comment>
<evidence type="ECO:0000313" key="2">
    <source>
        <dbReference type="Proteomes" id="UP001281147"/>
    </source>
</evidence>
<evidence type="ECO:0000313" key="1">
    <source>
        <dbReference type="EMBL" id="KAK3680364.1"/>
    </source>
</evidence>
<protein>
    <submittedName>
        <fullName evidence="1">Uncharacterized protein</fullName>
    </submittedName>
</protein>
<proteinExistence type="predicted"/>
<organism evidence="1 2">
    <name type="scientific">Vermiconidia calcicola</name>
    <dbReference type="NCBI Taxonomy" id="1690605"/>
    <lineage>
        <taxon>Eukaryota</taxon>
        <taxon>Fungi</taxon>
        <taxon>Dikarya</taxon>
        <taxon>Ascomycota</taxon>
        <taxon>Pezizomycotina</taxon>
        <taxon>Dothideomycetes</taxon>
        <taxon>Dothideomycetidae</taxon>
        <taxon>Mycosphaerellales</taxon>
        <taxon>Extremaceae</taxon>
        <taxon>Vermiconidia</taxon>
    </lineage>
</organism>
<dbReference type="Proteomes" id="UP001281147">
    <property type="component" value="Unassembled WGS sequence"/>
</dbReference>
<dbReference type="EMBL" id="JAUTXU010000465">
    <property type="protein sequence ID" value="KAK3680364.1"/>
    <property type="molecule type" value="Genomic_DNA"/>
</dbReference>
<sequence length="613" mass="65907">MSQAGSQPVAAGPATGSSFPTLVENDRHKVSHANQTRIALPSSSQPVVPPPRSSSQQPAPSEDVSNGGTVASSTAQQDMATGQSLWVPAHASDPNSSGAGLSGSAANEKAESIGRRSNRSITGRRKRDESAASKRSAQQQTAPDEKDVRPASAGQTVPATQPRPKKKSGFLAFLSCCTSSDEGQEAGQPESAQPAKAPKSQPIRVQQPTQAHAPKDTGTTATSADDSKEVVDEKAAQPSHQAEPILPVPVQEKPPQGDATVDKPVPDLPSDAPSVNTNPAVRPLEADKHMQPAEPTTGTVTGPPHVEPAATTRDIEPPSSLPPQLQVQAPSPVVPPQSEDELIMDRTPDQAARDQDIEMSDSGPSLPLTGQDAAAVVEEEKQAHSRRESSNINREDLPPPPPLQNRNEQLDTAAVSQQTSVVSTPEQVQKWLLPPLRSEFRGRKCLVLDLDETLVHSSFKILHQADFTIPVEIEGQYHNVYVIKRPGVDAFLKRVGELYEVVVFTASVSKYGDPLLDQLDIHHVVHHRLFRESCYNHQGNYVKDLSQVGRDLRETIIIDNSPTSYIFHPQHAVPISSWFSDAHDNELLDLIPVLEDLAGDQVSDVSLVLDVAL</sequence>
<name>A0ACC3M902_9PEZI</name>
<reference evidence="1" key="1">
    <citation type="submission" date="2023-07" db="EMBL/GenBank/DDBJ databases">
        <title>Black Yeasts Isolated from many extreme environments.</title>
        <authorList>
            <person name="Coleine C."/>
            <person name="Stajich J.E."/>
            <person name="Selbmann L."/>
        </authorList>
    </citation>
    <scope>NUCLEOTIDE SEQUENCE</scope>
    <source>
        <strain evidence="1">CCFEE 5714</strain>
    </source>
</reference>
<gene>
    <name evidence="1" type="ORF">LTR37_021290</name>
</gene>
<keyword evidence="2" id="KW-1185">Reference proteome</keyword>
<accession>A0ACC3M902</accession>